<evidence type="ECO:0000313" key="2">
    <source>
        <dbReference type="EMBL" id="MFC0273485.1"/>
    </source>
</evidence>
<organism evidence="2 3">
    <name type="scientific">Metabacillus herbersteinensis</name>
    <dbReference type="NCBI Taxonomy" id="283816"/>
    <lineage>
        <taxon>Bacteria</taxon>
        <taxon>Bacillati</taxon>
        <taxon>Bacillota</taxon>
        <taxon>Bacilli</taxon>
        <taxon>Bacillales</taxon>
        <taxon>Bacillaceae</taxon>
        <taxon>Metabacillus</taxon>
    </lineage>
</organism>
<evidence type="ECO:0000256" key="1">
    <source>
        <dbReference type="SAM" id="Coils"/>
    </source>
</evidence>
<feature type="coiled-coil region" evidence="1">
    <location>
        <begin position="21"/>
        <end position="48"/>
    </location>
</feature>
<gene>
    <name evidence="2" type="ORF">ACFFIX_18985</name>
</gene>
<keyword evidence="3" id="KW-1185">Reference proteome</keyword>
<dbReference type="RefSeq" id="WP_378936827.1">
    <property type="nucleotide sequence ID" value="NZ_JBHLVO010000021.1"/>
</dbReference>
<evidence type="ECO:0000313" key="3">
    <source>
        <dbReference type="Proteomes" id="UP001589854"/>
    </source>
</evidence>
<dbReference type="EMBL" id="JBHLVO010000021">
    <property type="protein sequence ID" value="MFC0273485.1"/>
    <property type="molecule type" value="Genomic_DNA"/>
</dbReference>
<accession>A0ABV6GIH0</accession>
<keyword evidence="1" id="KW-0175">Coiled coil</keyword>
<sequence length="75" mass="9059">MDMMLLKERYEVTIRANENRIEYLEKIVEEQKEVLKQKEEIIQQILENNLSESVKLKLFEKAVPCNLTEMKKINF</sequence>
<dbReference type="Proteomes" id="UP001589854">
    <property type="component" value="Unassembled WGS sequence"/>
</dbReference>
<name>A0ABV6GIH0_9BACI</name>
<reference evidence="2 3" key="1">
    <citation type="submission" date="2024-09" db="EMBL/GenBank/DDBJ databases">
        <authorList>
            <person name="Sun Q."/>
            <person name="Mori K."/>
        </authorList>
    </citation>
    <scope>NUCLEOTIDE SEQUENCE [LARGE SCALE GENOMIC DNA]</scope>
    <source>
        <strain evidence="2 3">CCM 7228</strain>
    </source>
</reference>
<protein>
    <submittedName>
        <fullName evidence="2">Uncharacterized protein</fullName>
    </submittedName>
</protein>
<comment type="caution">
    <text evidence="2">The sequence shown here is derived from an EMBL/GenBank/DDBJ whole genome shotgun (WGS) entry which is preliminary data.</text>
</comment>
<proteinExistence type="predicted"/>